<name>A0A9D1YAI0_9FIRM</name>
<feature type="domain" description="Knr4/Smi1-like" evidence="1">
    <location>
        <begin position="27"/>
        <end position="197"/>
    </location>
</feature>
<dbReference type="InterPro" id="IPR018958">
    <property type="entry name" value="Knr4/Smi1-like_dom"/>
</dbReference>
<protein>
    <submittedName>
        <fullName evidence="2">SMI1/KNR4 family protein</fullName>
    </submittedName>
</protein>
<dbReference type="Gene3D" id="3.40.1580.10">
    <property type="entry name" value="SMI1/KNR4-like"/>
    <property type="match status" value="1"/>
</dbReference>
<evidence type="ECO:0000259" key="1">
    <source>
        <dbReference type="SMART" id="SM00860"/>
    </source>
</evidence>
<evidence type="ECO:0000313" key="3">
    <source>
        <dbReference type="Proteomes" id="UP000823868"/>
    </source>
</evidence>
<proteinExistence type="predicted"/>
<comment type="caution">
    <text evidence="2">The sequence shown here is derived from an EMBL/GenBank/DDBJ whole genome shotgun (WGS) entry which is preliminary data.</text>
</comment>
<dbReference type="Pfam" id="PF09346">
    <property type="entry name" value="SMI1_KNR4"/>
    <property type="match status" value="1"/>
</dbReference>
<dbReference type="AlphaFoldDB" id="A0A9D1YAI0"/>
<evidence type="ECO:0000313" key="2">
    <source>
        <dbReference type="EMBL" id="HIY22342.1"/>
    </source>
</evidence>
<gene>
    <name evidence="2" type="ORF">H9841_10655</name>
</gene>
<dbReference type="Proteomes" id="UP000823868">
    <property type="component" value="Unassembled WGS sequence"/>
</dbReference>
<dbReference type="EMBL" id="DXDX01000194">
    <property type="protein sequence ID" value="HIY22342.1"/>
    <property type="molecule type" value="Genomic_DNA"/>
</dbReference>
<reference evidence="2" key="2">
    <citation type="submission" date="2021-04" db="EMBL/GenBank/DDBJ databases">
        <authorList>
            <person name="Gilroy R."/>
        </authorList>
    </citation>
    <scope>NUCLEOTIDE SEQUENCE</scope>
    <source>
        <strain evidence="2">ChiBcec16_6824</strain>
    </source>
</reference>
<dbReference type="SMART" id="SM00860">
    <property type="entry name" value="SMI1_KNR4"/>
    <property type="match status" value="1"/>
</dbReference>
<dbReference type="SUPFAM" id="SSF160631">
    <property type="entry name" value="SMI1/KNR4-like"/>
    <property type="match status" value="1"/>
</dbReference>
<reference evidence="2" key="1">
    <citation type="journal article" date="2021" name="PeerJ">
        <title>Extensive microbial diversity within the chicken gut microbiome revealed by metagenomics and culture.</title>
        <authorList>
            <person name="Gilroy R."/>
            <person name="Ravi A."/>
            <person name="Getino M."/>
            <person name="Pursley I."/>
            <person name="Horton D.L."/>
            <person name="Alikhan N.F."/>
            <person name="Baker D."/>
            <person name="Gharbi K."/>
            <person name="Hall N."/>
            <person name="Watson M."/>
            <person name="Adriaenssens E.M."/>
            <person name="Foster-Nyarko E."/>
            <person name="Jarju S."/>
            <person name="Secka A."/>
            <person name="Antonio M."/>
            <person name="Oren A."/>
            <person name="Chaudhuri R.R."/>
            <person name="La Ragione R."/>
            <person name="Hildebrand F."/>
            <person name="Pallen M.J."/>
        </authorList>
    </citation>
    <scope>NUCLEOTIDE SEQUENCE</scope>
    <source>
        <strain evidence="2">ChiBcec16_6824</strain>
    </source>
</reference>
<dbReference type="InterPro" id="IPR037883">
    <property type="entry name" value="Knr4/Smi1-like_sf"/>
</dbReference>
<sequence length="218" mass="25136">MTVCERYLEDWQRREPERFAGGLKRSPLTPEDLRQMEKELPYPLPEQYQDFLLSYQVPEVTVYVTLCGDLSCSLWQTFSLEKHGYVRSTSYEEDVVVDVQWLGALGNCGADSLCHLRKWEISPGWSQAGLFQIGQFYMGDYLLFYDLCSGQVLFCHEEDINESGILAEGWDDAQAVRAFMEEEGRPFCPDFYTFLRLMCTGGPYDETDHVFPEGVPNP</sequence>
<accession>A0A9D1YAI0</accession>
<organism evidence="2 3">
    <name type="scientific">Candidatus Flavonifractor merdigallinarum</name>
    <dbReference type="NCBI Taxonomy" id="2838589"/>
    <lineage>
        <taxon>Bacteria</taxon>
        <taxon>Bacillati</taxon>
        <taxon>Bacillota</taxon>
        <taxon>Clostridia</taxon>
        <taxon>Eubacteriales</taxon>
        <taxon>Oscillospiraceae</taxon>
        <taxon>Flavonifractor</taxon>
    </lineage>
</organism>